<dbReference type="InterPro" id="IPR036047">
    <property type="entry name" value="F-box-like_dom_sf"/>
</dbReference>
<dbReference type="Pfam" id="PF08268">
    <property type="entry name" value="FBA_3"/>
    <property type="match status" value="1"/>
</dbReference>
<protein>
    <recommendedName>
        <fullName evidence="1">F-box domain-containing protein</fullName>
    </recommendedName>
</protein>
<dbReference type="InterPro" id="IPR013187">
    <property type="entry name" value="F-box-assoc_dom_typ3"/>
</dbReference>
<organism evidence="2 3">
    <name type="scientific">Coptis chinensis</name>
    <dbReference type="NCBI Taxonomy" id="261450"/>
    <lineage>
        <taxon>Eukaryota</taxon>
        <taxon>Viridiplantae</taxon>
        <taxon>Streptophyta</taxon>
        <taxon>Embryophyta</taxon>
        <taxon>Tracheophyta</taxon>
        <taxon>Spermatophyta</taxon>
        <taxon>Magnoliopsida</taxon>
        <taxon>Ranunculales</taxon>
        <taxon>Ranunculaceae</taxon>
        <taxon>Coptidoideae</taxon>
        <taxon>Coptis</taxon>
    </lineage>
</organism>
<dbReference type="InterPro" id="IPR001810">
    <property type="entry name" value="F-box_dom"/>
</dbReference>
<evidence type="ECO:0000313" key="3">
    <source>
        <dbReference type="Proteomes" id="UP000631114"/>
    </source>
</evidence>
<dbReference type="Proteomes" id="UP000631114">
    <property type="component" value="Unassembled WGS sequence"/>
</dbReference>
<accession>A0A835H455</accession>
<dbReference type="PANTHER" id="PTHR31111">
    <property type="entry name" value="BNAA05G37150D PROTEIN-RELATED"/>
    <property type="match status" value="1"/>
</dbReference>
<dbReference type="PANTHER" id="PTHR31111:SF138">
    <property type="entry name" value="F-BOX ASSOCIATED DOMAIN-CONTAINING PROTEIN"/>
    <property type="match status" value="1"/>
</dbReference>
<proteinExistence type="predicted"/>
<evidence type="ECO:0000313" key="2">
    <source>
        <dbReference type="EMBL" id="KAF9593120.1"/>
    </source>
</evidence>
<dbReference type="NCBIfam" id="TIGR01640">
    <property type="entry name" value="F_box_assoc_1"/>
    <property type="match status" value="1"/>
</dbReference>
<dbReference type="CDD" id="cd22157">
    <property type="entry name" value="F-box_AtFBW1-like"/>
    <property type="match status" value="1"/>
</dbReference>
<dbReference type="SMART" id="SM00256">
    <property type="entry name" value="FBOX"/>
    <property type="match status" value="1"/>
</dbReference>
<reference evidence="2 3" key="1">
    <citation type="submission" date="2020-10" db="EMBL/GenBank/DDBJ databases">
        <title>The Coptis chinensis genome and diversification of protoberbering-type alkaloids.</title>
        <authorList>
            <person name="Wang B."/>
            <person name="Shu S."/>
            <person name="Song C."/>
            <person name="Liu Y."/>
        </authorList>
    </citation>
    <scope>NUCLEOTIDE SEQUENCE [LARGE SCALE GENOMIC DNA]</scope>
    <source>
        <strain evidence="2">HL-2020</strain>
        <tissue evidence="2">Leaf</tissue>
    </source>
</reference>
<dbReference type="OrthoDB" id="2000712at2759"/>
<dbReference type="Pfam" id="PF00646">
    <property type="entry name" value="F-box"/>
    <property type="match status" value="1"/>
</dbReference>
<name>A0A835H455_9MAGN</name>
<dbReference type="AlphaFoldDB" id="A0A835H455"/>
<keyword evidence="3" id="KW-1185">Reference proteome</keyword>
<dbReference type="PROSITE" id="PS50181">
    <property type="entry name" value="FBOX"/>
    <property type="match status" value="1"/>
</dbReference>
<dbReference type="InterPro" id="IPR017451">
    <property type="entry name" value="F-box-assoc_interact_dom"/>
</dbReference>
<comment type="caution">
    <text evidence="2">The sequence shown here is derived from an EMBL/GenBank/DDBJ whole genome shotgun (WGS) entry which is preliminary data.</text>
</comment>
<dbReference type="SUPFAM" id="SSF81383">
    <property type="entry name" value="F-box domain"/>
    <property type="match status" value="1"/>
</dbReference>
<feature type="domain" description="F-box" evidence="1">
    <location>
        <begin position="20"/>
        <end position="66"/>
    </location>
</feature>
<gene>
    <name evidence="2" type="ORF">IFM89_020330</name>
</gene>
<dbReference type="EMBL" id="JADFTS010000008">
    <property type="protein sequence ID" value="KAF9593120.1"/>
    <property type="molecule type" value="Genomic_DNA"/>
</dbReference>
<evidence type="ECO:0000259" key="1">
    <source>
        <dbReference type="PROSITE" id="PS50181"/>
    </source>
</evidence>
<sequence length="285" mass="32924">MSSLQRRKASRRLQRLVCKKNEFDDLPYDVVVNILSRLPITTLIRIKYTCKLWRSIIIDDPLFPELHFSLGVKNPGHVYGIQVFTLGGESWRELEHVPYPAPARHGPVYCNGVLYWSAGHSVPYFVLSFDLDTEQFQKRRVFPTGNRIVGFNYLVVLGENVSFVLDLPPDYLEVWRLMDEKKNIWVKKYHLCRTPKLSRTGFKLSGLWMNGDLYGMRTIKKKDGTIVKRLYSYNAESEKYTVIKLPFTKNRNAESILPCLVLNHVGSLISPSKIVTAEGRNLLCQ</sequence>
<dbReference type="Gene3D" id="1.20.1280.50">
    <property type="match status" value="1"/>
</dbReference>